<evidence type="ECO:0000256" key="5">
    <source>
        <dbReference type="ARBA" id="ARBA00023237"/>
    </source>
</evidence>
<evidence type="ECO:0000313" key="8">
    <source>
        <dbReference type="Proteomes" id="UP000319908"/>
    </source>
</evidence>
<evidence type="ECO:0000256" key="6">
    <source>
        <dbReference type="SAM" id="Phobius"/>
    </source>
</evidence>
<keyword evidence="8" id="KW-1185">Reference proteome</keyword>
<keyword evidence="4 6" id="KW-0472">Membrane</keyword>
<protein>
    <submittedName>
        <fullName evidence="7">Outer membrane efflux protein</fullName>
    </submittedName>
</protein>
<dbReference type="GO" id="GO:0015562">
    <property type="term" value="F:efflux transmembrane transporter activity"/>
    <property type="evidence" value="ECO:0007669"/>
    <property type="project" value="InterPro"/>
</dbReference>
<evidence type="ECO:0000313" key="7">
    <source>
        <dbReference type="EMBL" id="TWU16797.1"/>
    </source>
</evidence>
<keyword evidence="3 6" id="KW-0812">Transmembrane</keyword>
<dbReference type="SUPFAM" id="SSF56954">
    <property type="entry name" value="Outer membrane efflux proteins (OEP)"/>
    <property type="match status" value="1"/>
</dbReference>
<dbReference type="Proteomes" id="UP000319908">
    <property type="component" value="Unassembled WGS sequence"/>
</dbReference>
<gene>
    <name evidence="7" type="ORF">Poly21_40040</name>
</gene>
<evidence type="ECO:0000256" key="1">
    <source>
        <dbReference type="ARBA" id="ARBA00004442"/>
    </source>
</evidence>
<evidence type="ECO:0000256" key="4">
    <source>
        <dbReference type="ARBA" id="ARBA00023136"/>
    </source>
</evidence>
<dbReference type="EMBL" id="SJPU01000002">
    <property type="protein sequence ID" value="TWU16797.1"/>
    <property type="molecule type" value="Genomic_DNA"/>
</dbReference>
<accession>A0A5C6BYN4</accession>
<dbReference type="Gene3D" id="1.20.1600.10">
    <property type="entry name" value="Outer membrane efflux proteins (OEP)"/>
    <property type="match status" value="1"/>
</dbReference>
<dbReference type="PANTHER" id="PTHR30026:SF23">
    <property type="entry name" value="TO APRF-PUTATIVE OUTER MEMBRANE EFFLUX PROTEIN OR SECRETED ALKALINE PHOSPHATASE-RELATED"/>
    <property type="match status" value="1"/>
</dbReference>
<organism evidence="7 8">
    <name type="scientific">Allorhodopirellula heiligendammensis</name>
    <dbReference type="NCBI Taxonomy" id="2714739"/>
    <lineage>
        <taxon>Bacteria</taxon>
        <taxon>Pseudomonadati</taxon>
        <taxon>Planctomycetota</taxon>
        <taxon>Planctomycetia</taxon>
        <taxon>Pirellulales</taxon>
        <taxon>Pirellulaceae</taxon>
        <taxon>Allorhodopirellula</taxon>
    </lineage>
</organism>
<dbReference type="AlphaFoldDB" id="A0A5C6BYN4"/>
<evidence type="ECO:0000256" key="3">
    <source>
        <dbReference type="ARBA" id="ARBA00022692"/>
    </source>
</evidence>
<dbReference type="GO" id="GO:1990281">
    <property type="term" value="C:efflux pump complex"/>
    <property type="evidence" value="ECO:0007669"/>
    <property type="project" value="TreeGrafter"/>
</dbReference>
<keyword evidence="6" id="KW-1133">Transmembrane helix</keyword>
<dbReference type="GO" id="GO:0009279">
    <property type="term" value="C:cell outer membrane"/>
    <property type="evidence" value="ECO:0007669"/>
    <property type="project" value="UniProtKB-SubCell"/>
</dbReference>
<dbReference type="InterPro" id="IPR051906">
    <property type="entry name" value="TolC-like"/>
</dbReference>
<sequence length="634" mass="69543">MSDSPPVMLAGDGVESARRLRDSRHRWPLFSIVLWSLVTGALLSAFAGLLGCRAVKSLPETVGNDTACVDAIMANVDAGAPPGQAAEAIALTTAPLPPITIRDATSLENAAYRDLTLRETILIALSNSEVLRDLNATVLRAPEQVASQQTLPLVQTNPQLGIEAALSAFDAQLYAMGQWQNNDRQFNNRFFGGGANAFQQDLHDYVFQTSKRTATGAELALRSVTDYDANNATGNLVPSAWQSQFQAEIRQPLLRGGGLTFNRIAGAAALPGVYNGVLIAKTNNDMSVAVFRRNTRNYISNVANAYWDLAFAYRDVDARAEALERSRLTWRSYDAQKTSNRRGGSAEALAREQYYRFQGEYQDAVAGKLVQRTQIYNATSGGTFSGVGGVLASERRLRLLIGLPVSDGVLLRPVDEPTTAPVIFDTDSLSAQAIRMRAELQEQRLLVKRREMELLAAKNFLLPTLDLTSTYRIRGLGSDLAGTGSAFEEIGDTRFQEYQGGLEFRMPVGFRQAHAAVQHAKLQIARDQALLREQERQIIHDLLSVIAETDRSYALAETSLNRYLAAKDALDTLEANREAGLPISLVELLDTQRRLSEAQVRYYLAVTEYMVALKNVQFETGTLLNDTEIMIAGG</sequence>
<name>A0A5C6BYN4_9BACT</name>
<comment type="caution">
    <text evidence="7">The sequence shown here is derived from an EMBL/GenBank/DDBJ whole genome shotgun (WGS) entry which is preliminary data.</text>
</comment>
<reference evidence="7 8" key="1">
    <citation type="journal article" date="2020" name="Antonie Van Leeuwenhoek">
        <title>Rhodopirellula heiligendammensis sp. nov., Rhodopirellula pilleata sp. nov., and Rhodopirellula solitaria sp. nov. isolated from natural or artificial marine surfaces in Northern Germany and California, USA, and emended description of the genus Rhodopirellula.</title>
        <authorList>
            <person name="Kallscheuer N."/>
            <person name="Wiegand S."/>
            <person name="Jogler M."/>
            <person name="Boedeker C."/>
            <person name="Peeters S.H."/>
            <person name="Rast P."/>
            <person name="Heuer A."/>
            <person name="Jetten M.S.M."/>
            <person name="Rohde M."/>
            <person name="Jogler C."/>
        </authorList>
    </citation>
    <scope>NUCLEOTIDE SEQUENCE [LARGE SCALE GENOMIC DNA]</scope>
    <source>
        <strain evidence="7 8">Poly21</strain>
    </source>
</reference>
<keyword evidence="5" id="KW-0998">Cell outer membrane</keyword>
<proteinExistence type="predicted"/>
<dbReference type="GO" id="GO:0015288">
    <property type="term" value="F:porin activity"/>
    <property type="evidence" value="ECO:0007669"/>
    <property type="project" value="TreeGrafter"/>
</dbReference>
<evidence type="ECO:0000256" key="2">
    <source>
        <dbReference type="ARBA" id="ARBA00022452"/>
    </source>
</evidence>
<keyword evidence="2" id="KW-1134">Transmembrane beta strand</keyword>
<dbReference type="PANTHER" id="PTHR30026">
    <property type="entry name" value="OUTER MEMBRANE PROTEIN TOLC"/>
    <property type="match status" value="1"/>
</dbReference>
<feature type="transmembrane region" description="Helical" evidence="6">
    <location>
        <begin position="27"/>
        <end position="50"/>
    </location>
</feature>
<comment type="subcellular location">
    <subcellularLocation>
        <location evidence="1">Cell outer membrane</location>
    </subcellularLocation>
</comment>